<organism evidence="8 9">
    <name type="scientific">Frankliniella occidentalis</name>
    <name type="common">Western flower thrips</name>
    <name type="synonym">Euthrips occidentalis</name>
    <dbReference type="NCBI Taxonomy" id="133901"/>
    <lineage>
        <taxon>Eukaryota</taxon>
        <taxon>Metazoa</taxon>
        <taxon>Ecdysozoa</taxon>
        <taxon>Arthropoda</taxon>
        <taxon>Hexapoda</taxon>
        <taxon>Insecta</taxon>
        <taxon>Pterygota</taxon>
        <taxon>Neoptera</taxon>
        <taxon>Paraneoptera</taxon>
        <taxon>Thysanoptera</taxon>
        <taxon>Terebrantia</taxon>
        <taxon>Thripoidea</taxon>
        <taxon>Thripidae</taxon>
        <taxon>Frankliniella</taxon>
    </lineage>
</organism>
<feature type="compositionally biased region" description="Basic and acidic residues" evidence="6">
    <location>
        <begin position="1"/>
        <end position="10"/>
    </location>
</feature>
<dbReference type="InterPro" id="IPR013087">
    <property type="entry name" value="Znf_C2H2_type"/>
</dbReference>
<keyword evidence="3 5" id="KW-0863">Zinc-finger</keyword>
<dbReference type="Gene3D" id="3.30.160.60">
    <property type="entry name" value="Classic Zinc Finger"/>
    <property type="match status" value="4"/>
</dbReference>
<gene>
    <name evidence="9" type="primary">LOC113215887</name>
</gene>
<keyword evidence="8" id="KW-1185">Reference proteome</keyword>
<dbReference type="GO" id="GO:0005634">
    <property type="term" value="C:nucleus"/>
    <property type="evidence" value="ECO:0007669"/>
    <property type="project" value="UniProtKB-ARBA"/>
</dbReference>
<evidence type="ECO:0000313" key="8">
    <source>
        <dbReference type="Proteomes" id="UP000504606"/>
    </source>
</evidence>
<evidence type="ECO:0000256" key="6">
    <source>
        <dbReference type="SAM" id="MobiDB-lite"/>
    </source>
</evidence>
<dbReference type="KEGG" id="foc:113215887"/>
<feature type="compositionally biased region" description="Basic and acidic residues" evidence="6">
    <location>
        <begin position="49"/>
        <end position="65"/>
    </location>
</feature>
<protein>
    <submittedName>
        <fullName evidence="9">Zinc finger protein 835-like</fullName>
    </submittedName>
</protein>
<evidence type="ECO:0000256" key="3">
    <source>
        <dbReference type="ARBA" id="ARBA00022771"/>
    </source>
</evidence>
<keyword evidence="1" id="KW-0479">Metal-binding</keyword>
<dbReference type="Pfam" id="PF00096">
    <property type="entry name" value="zf-C2H2"/>
    <property type="match status" value="1"/>
</dbReference>
<dbReference type="RefSeq" id="XP_026291336.1">
    <property type="nucleotide sequence ID" value="XM_026435551.2"/>
</dbReference>
<dbReference type="PROSITE" id="PS50157">
    <property type="entry name" value="ZINC_FINGER_C2H2_2"/>
    <property type="match status" value="4"/>
</dbReference>
<keyword evidence="2" id="KW-0677">Repeat</keyword>
<dbReference type="FunFam" id="3.30.160.60:FF:000446">
    <property type="entry name" value="Zinc finger protein"/>
    <property type="match status" value="1"/>
</dbReference>
<dbReference type="SUPFAM" id="SSF57667">
    <property type="entry name" value="beta-beta-alpha zinc fingers"/>
    <property type="match status" value="3"/>
</dbReference>
<dbReference type="PROSITE" id="PS00028">
    <property type="entry name" value="ZINC_FINGER_C2H2_1"/>
    <property type="match status" value="6"/>
</dbReference>
<feature type="domain" description="C2H2-type" evidence="7">
    <location>
        <begin position="129"/>
        <end position="156"/>
    </location>
</feature>
<dbReference type="Proteomes" id="UP000504606">
    <property type="component" value="Unplaced"/>
</dbReference>
<sequence>MDSEEYRLWFDDSNPSDPEPSPPQQEPVRDCYVRLENIRLPGSTSRRAPRAERSLSPEGGRRDVGAGRSRGRSRSVAPSRPTSRTASRPRHKSKDARSSSCSRAPGALGMGTPRIVLGRSKSATGSRLLKCALCLKSFHLQASLSKHVRAHQRCTPDRCLICGKRVESLVQAMEHFMSHPADVHDDDDKVRCAVCAREFPRQRLYRLATHVLAHTGEAPFPCATCHRRFRTSYSLVTHAERVHGSRDAGVRRSAALVRAILPVYRCSVCPARLGTPKLLIEHKQQVHGAAAGGATCLYCPAALDSSEAMERHMAAQHASERPHACARCMKRFSTRHSLARHMLSHSHAYRCSLCPERFATARECLDHVNGVHLRPAH</sequence>
<evidence type="ECO:0000256" key="1">
    <source>
        <dbReference type="ARBA" id="ARBA00022723"/>
    </source>
</evidence>
<feature type="domain" description="C2H2-type" evidence="7">
    <location>
        <begin position="323"/>
        <end position="350"/>
    </location>
</feature>
<dbReference type="PANTHER" id="PTHR24379">
    <property type="entry name" value="KRAB AND ZINC FINGER DOMAIN-CONTAINING"/>
    <property type="match status" value="1"/>
</dbReference>
<evidence type="ECO:0000256" key="2">
    <source>
        <dbReference type="ARBA" id="ARBA00022737"/>
    </source>
</evidence>
<reference evidence="9" key="1">
    <citation type="submission" date="2025-08" db="UniProtKB">
        <authorList>
            <consortium name="RefSeq"/>
        </authorList>
    </citation>
    <scope>IDENTIFICATION</scope>
    <source>
        <tissue evidence="9">Whole organism</tissue>
    </source>
</reference>
<feature type="compositionally biased region" description="Basic and acidic residues" evidence="6">
    <location>
        <begin position="27"/>
        <end position="37"/>
    </location>
</feature>
<dbReference type="GO" id="GO:0008270">
    <property type="term" value="F:zinc ion binding"/>
    <property type="evidence" value="ECO:0007669"/>
    <property type="project" value="UniProtKB-KW"/>
</dbReference>
<proteinExistence type="predicted"/>
<feature type="domain" description="C2H2-type" evidence="7">
    <location>
        <begin position="294"/>
        <end position="322"/>
    </location>
</feature>
<evidence type="ECO:0000313" key="9">
    <source>
        <dbReference type="RefSeq" id="XP_026291336.1"/>
    </source>
</evidence>
<feature type="domain" description="C2H2-type" evidence="7">
    <location>
        <begin position="220"/>
        <end position="248"/>
    </location>
</feature>
<accession>A0A6J1TKI0</accession>
<feature type="compositionally biased region" description="Low complexity" evidence="6">
    <location>
        <begin position="74"/>
        <end position="86"/>
    </location>
</feature>
<name>A0A6J1TKI0_FRAOC</name>
<feature type="region of interest" description="Disordered" evidence="6">
    <location>
        <begin position="1"/>
        <end position="113"/>
    </location>
</feature>
<dbReference type="OrthoDB" id="427030at2759"/>
<evidence type="ECO:0000256" key="4">
    <source>
        <dbReference type="ARBA" id="ARBA00022833"/>
    </source>
</evidence>
<evidence type="ECO:0000259" key="7">
    <source>
        <dbReference type="PROSITE" id="PS50157"/>
    </source>
</evidence>
<dbReference type="Pfam" id="PF13912">
    <property type="entry name" value="zf-C2H2_6"/>
    <property type="match status" value="1"/>
</dbReference>
<dbReference type="PANTHER" id="PTHR24379:SF121">
    <property type="entry name" value="C2H2-TYPE DOMAIN-CONTAINING PROTEIN"/>
    <property type="match status" value="1"/>
</dbReference>
<keyword evidence="4" id="KW-0862">Zinc</keyword>
<dbReference type="InterPro" id="IPR036236">
    <property type="entry name" value="Znf_C2H2_sf"/>
</dbReference>
<dbReference type="AlphaFoldDB" id="A0A6J1TKI0"/>
<dbReference type="GeneID" id="113215887"/>
<dbReference type="SMART" id="SM00355">
    <property type="entry name" value="ZnF_C2H2"/>
    <property type="match status" value="8"/>
</dbReference>
<evidence type="ECO:0000256" key="5">
    <source>
        <dbReference type="PROSITE-ProRule" id="PRU00042"/>
    </source>
</evidence>